<evidence type="ECO:0000313" key="1">
    <source>
        <dbReference type="EMBL" id="KRX02201.1"/>
    </source>
</evidence>
<name>A0A0V0QIZ3_PSEPJ</name>
<gene>
    <name evidence="1" type="ORF">PPERSA_04823</name>
</gene>
<comment type="caution">
    <text evidence="1">The sequence shown here is derived from an EMBL/GenBank/DDBJ whole genome shotgun (WGS) entry which is preliminary data.</text>
</comment>
<sequence>MLGSYTIENGFCNDKYCNTSLQYKCGSQNQYYGYDSSDQGFGYQFGGDQQQYSYNDRKYQQMYDNSSQQFLCPKSGYGQAQISKNTYGYLLTYNTQLQMSQYSQFYSFFSYSNLYTDMQTGAQQIQILHNSGWILNIMPCNSSIQNLCKNNIRGKQEYIAWVSYNGYSCDGCLFTMIKD</sequence>
<dbReference type="Proteomes" id="UP000054937">
    <property type="component" value="Unassembled WGS sequence"/>
</dbReference>
<accession>A0A0V0QIZ3</accession>
<organism evidence="1 2">
    <name type="scientific">Pseudocohnilembus persalinus</name>
    <name type="common">Ciliate</name>
    <dbReference type="NCBI Taxonomy" id="266149"/>
    <lineage>
        <taxon>Eukaryota</taxon>
        <taxon>Sar</taxon>
        <taxon>Alveolata</taxon>
        <taxon>Ciliophora</taxon>
        <taxon>Intramacronucleata</taxon>
        <taxon>Oligohymenophorea</taxon>
        <taxon>Scuticociliatia</taxon>
        <taxon>Philasterida</taxon>
        <taxon>Pseudocohnilembidae</taxon>
        <taxon>Pseudocohnilembus</taxon>
    </lineage>
</organism>
<evidence type="ECO:0000313" key="2">
    <source>
        <dbReference type="Proteomes" id="UP000054937"/>
    </source>
</evidence>
<proteinExistence type="predicted"/>
<dbReference type="InParanoid" id="A0A0V0QIZ3"/>
<dbReference type="EMBL" id="LDAU01000156">
    <property type="protein sequence ID" value="KRX02201.1"/>
    <property type="molecule type" value="Genomic_DNA"/>
</dbReference>
<protein>
    <submittedName>
        <fullName evidence="1">Uncharacterized protein</fullName>
    </submittedName>
</protein>
<keyword evidence="2" id="KW-1185">Reference proteome</keyword>
<dbReference type="AlphaFoldDB" id="A0A0V0QIZ3"/>
<reference evidence="1 2" key="1">
    <citation type="journal article" date="2015" name="Sci. Rep.">
        <title>Genome of the facultative scuticociliatosis pathogen Pseudocohnilembus persalinus provides insight into its virulence through horizontal gene transfer.</title>
        <authorList>
            <person name="Xiong J."/>
            <person name="Wang G."/>
            <person name="Cheng J."/>
            <person name="Tian M."/>
            <person name="Pan X."/>
            <person name="Warren A."/>
            <person name="Jiang C."/>
            <person name="Yuan D."/>
            <person name="Miao W."/>
        </authorList>
    </citation>
    <scope>NUCLEOTIDE SEQUENCE [LARGE SCALE GENOMIC DNA]</scope>
    <source>
        <strain evidence="1">36N120E</strain>
    </source>
</reference>